<dbReference type="AlphaFoldDB" id="A0A6J7AUR3"/>
<dbReference type="GO" id="GO:0005829">
    <property type="term" value="C:cytosol"/>
    <property type="evidence" value="ECO:0007669"/>
    <property type="project" value="TreeGrafter"/>
</dbReference>
<protein>
    <submittedName>
        <fullName evidence="3">Unannotated protein</fullName>
    </submittedName>
</protein>
<dbReference type="PANTHER" id="PTHR11365">
    <property type="entry name" value="5-OXOPROLINASE RELATED"/>
    <property type="match status" value="1"/>
</dbReference>
<reference evidence="3" key="1">
    <citation type="submission" date="2020-05" db="EMBL/GenBank/DDBJ databases">
        <authorList>
            <person name="Chiriac C."/>
            <person name="Salcher M."/>
            <person name="Ghai R."/>
            <person name="Kavagutti S V."/>
        </authorList>
    </citation>
    <scope>NUCLEOTIDE SEQUENCE</scope>
</reference>
<evidence type="ECO:0000256" key="1">
    <source>
        <dbReference type="SAM" id="MobiDB-lite"/>
    </source>
</evidence>
<evidence type="ECO:0000313" key="3">
    <source>
        <dbReference type="EMBL" id="CAB4836704.1"/>
    </source>
</evidence>
<dbReference type="EMBL" id="CAFABA010000220">
    <property type="protein sequence ID" value="CAB4836704.1"/>
    <property type="molecule type" value="Genomic_DNA"/>
</dbReference>
<dbReference type="GO" id="GO:0017168">
    <property type="term" value="F:5-oxoprolinase (ATP-hydrolyzing) activity"/>
    <property type="evidence" value="ECO:0007669"/>
    <property type="project" value="TreeGrafter"/>
</dbReference>
<dbReference type="InterPro" id="IPR003692">
    <property type="entry name" value="Hydantoinase_B"/>
</dbReference>
<sequence length="559" mass="58099">MTGDAQNADALTGEVLRSALVAAAEEASIVVVRAAHSAFVVEGSDASAALLDRRGRLVSQSMATTLLHSASLRCSLPAVIESFPLSTMRDGDVYCMNDVYRGGIHANDILVFKPIFAAGVPQWFAATLIHILDLGGSAAAGVSALATDIYQEGLQLPPIRIGTIDGLDQQLLSIIAANSRLPDATVGDLRALIAGANVAARRMASLIDEYGEAGLAAGIEGHLAHSERLMRIGLRAFPDGIYRATYGLDGDGIHPDRTYTVAVAVTIAGGHATVDFSGTDPQVAASINAGFSQTMSGALFALRCFLDPTIPMNEGCFAPVDFVIPSGSLLNVTPPFPGGGRFLAVFAAVEAIFQAMSQADPHHAIAASGILQPFALDGRGSNGAWIHAAYELGGMGARWGNDGLDAIGVHHGGGRNAIPQSEPLESRYPFVVERVELIADSGGAGTWRGGLGTRTTFLLLDDARLTMRCDRLERPPCGVQGGRDGRAGGYFRQLPDGSSLRLPSKSSGIAFAAGDRFVLETSGGGGLGPPGNRDESAIDIDIANGRVSPDGARADYGRS</sequence>
<dbReference type="InterPro" id="IPR045079">
    <property type="entry name" value="Oxoprolinase-like"/>
</dbReference>
<accession>A0A6J7AUR3</accession>
<feature type="region of interest" description="Disordered" evidence="1">
    <location>
        <begin position="523"/>
        <end position="559"/>
    </location>
</feature>
<name>A0A6J7AUR3_9ZZZZ</name>
<dbReference type="GO" id="GO:0006749">
    <property type="term" value="P:glutathione metabolic process"/>
    <property type="evidence" value="ECO:0007669"/>
    <property type="project" value="TreeGrafter"/>
</dbReference>
<organism evidence="3">
    <name type="scientific">freshwater metagenome</name>
    <dbReference type="NCBI Taxonomy" id="449393"/>
    <lineage>
        <taxon>unclassified sequences</taxon>
        <taxon>metagenomes</taxon>
        <taxon>ecological metagenomes</taxon>
    </lineage>
</organism>
<gene>
    <name evidence="3" type="ORF">UFOPK3139_03148</name>
</gene>
<proteinExistence type="predicted"/>
<evidence type="ECO:0000259" key="2">
    <source>
        <dbReference type="Pfam" id="PF02538"/>
    </source>
</evidence>
<dbReference type="Pfam" id="PF02538">
    <property type="entry name" value="Hydantoinase_B"/>
    <property type="match status" value="1"/>
</dbReference>
<dbReference type="PANTHER" id="PTHR11365:SF23">
    <property type="entry name" value="HYPOTHETICAL 5-OXOPROLINASE (EUROFUNG)-RELATED"/>
    <property type="match status" value="1"/>
</dbReference>
<feature type="domain" description="Hydantoinase B/oxoprolinase" evidence="2">
    <location>
        <begin position="9"/>
        <end position="530"/>
    </location>
</feature>